<organism evidence="3 4">
    <name type="scientific">Bradyrhizobium cosmicum</name>
    <dbReference type="NCBI Taxonomy" id="1404864"/>
    <lineage>
        <taxon>Bacteria</taxon>
        <taxon>Pseudomonadati</taxon>
        <taxon>Pseudomonadota</taxon>
        <taxon>Alphaproteobacteria</taxon>
        <taxon>Hyphomicrobiales</taxon>
        <taxon>Nitrobacteraceae</taxon>
        <taxon>Bradyrhizobium</taxon>
    </lineage>
</organism>
<evidence type="ECO:0000313" key="3">
    <source>
        <dbReference type="EMBL" id="BAL77829.1"/>
    </source>
</evidence>
<sequence>MSKTQIARYNIGQVIRHRLYEMRGVIFDVDASPAAADIGPMQGPGTPGLFYRMFAVDDQIPYVACIAEQDLLPDQSGEPVNHPEIGGLLEVDEGGGYRRRKRLMN</sequence>
<dbReference type="InterPro" id="IPR011722">
    <property type="entry name" value="Hemimethylated_DNA-bd_dom"/>
</dbReference>
<dbReference type="NCBIfam" id="TIGR02097">
    <property type="entry name" value="yccV"/>
    <property type="match status" value="1"/>
</dbReference>
<dbReference type="GO" id="GO:0003677">
    <property type="term" value="F:DNA binding"/>
    <property type="evidence" value="ECO:0007669"/>
    <property type="project" value="UniProtKB-UniRule"/>
</dbReference>
<dbReference type="EMBL" id="AP012279">
    <property type="protein sequence ID" value="BAL77829.1"/>
    <property type="molecule type" value="Genomic_DNA"/>
</dbReference>
<keyword evidence="4" id="KW-1185">Reference proteome</keyword>
<evidence type="ECO:0000313" key="4">
    <source>
        <dbReference type="Proteomes" id="UP000007886"/>
    </source>
</evidence>
<evidence type="ECO:0000256" key="1">
    <source>
        <dbReference type="NCBIfam" id="TIGR02097"/>
    </source>
</evidence>
<feature type="domain" description="Hemimethylated DNA-binding" evidence="2">
    <location>
        <begin position="6"/>
        <end position="100"/>
    </location>
</feature>
<proteinExistence type="predicted"/>
<protein>
    <recommendedName>
        <fullName evidence="1">Heat shock protein HspQ</fullName>
    </recommendedName>
</protein>
<keyword evidence="3" id="KW-0238">DNA-binding</keyword>
<dbReference type="AlphaFoldDB" id="A0AAI8QDW8"/>
<dbReference type="InterPro" id="IPR036623">
    <property type="entry name" value="Hemimethylated_DNA-bd_sf"/>
</dbReference>
<accession>A0AAI8QDW8</accession>
<dbReference type="Pfam" id="PF08755">
    <property type="entry name" value="YccV-like"/>
    <property type="match status" value="1"/>
</dbReference>
<dbReference type="SUPFAM" id="SSF141255">
    <property type="entry name" value="YccV-like"/>
    <property type="match status" value="1"/>
</dbReference>
<dbReference type="SMART" id="SM00992">
    <property type="entry name" value="YccV-like"/>
    <property type="match status" value="1"/>
</dbReference>
<dbReference type="Proteomes" id="UP000007886">
    <property type="component" value="Chromosome"/>
</dbReference>
<reference evidence="3 4" key="1">
    <citation type="journal article" date="2012" name="Microbes Environ.">
        <title>Complete genome sequence of Bradyrhizobium sp. S23321: insights into symbiosis evolution in soil oligotrophs.</title>
        <authorList>
            <person name="Okubo T."/>
            <person name="Tsukui T."/>
            <person name="Maita H."/>
            <person name="Okamoto S."/>
            <person name="Oshima K."/>
            <person name="Fujisawa T."/>
            <person name="Saito A."/>
            <person name="Futamata H."/>
            <person name="Hattori R."/>
            <person name="Shimomura Y."/>
            <person name="Haruta S."/>
            <person name="Morimoto S."/>
            <person name="Wang Y."/>
            <person name="Sakai Y."/>
            <person name="Hattori M."/>
            <person name="Aizawa S."/>
            <person name="Nagashima K.V.P."/>
            <person name="Masuda S."/>
            <person name="Hattori T."/>
            <person name="Yamashita A."/>
            <person name="Bao Z."/>
            <person name="Hayatsu M."/>
            <person name="Kajiya-Kanegae H."/>
            <person name="Yoshinaga I."/>
            <person name="Sakamoto K."/>
            <person name="Toyota K."/>
            <person name="Nakao M."/>
            <person name="Kohara M."/>
            <person name="Anda M."/>
            <person name="Niwa R."/>
            <person name="Jung-Hwan P."/>
            <person name="Sameshima-Saito R."/>
            <person name="Tokuda S."/>
            <person name="Yamamoto S."/>
            <person name="Yamamoto S."/>
            <person name="Yokoyama T."/>
            <person name="Akutsu T."/>
            <person name="Nakamura Y."/>
            <person name="Nakahira-Yanaka Y."/>
            <person name="Takada Hoshino Y."/>
            <person name="Hirakawa H."/>
            <person name="Mitsui H."/>
            <person name="Terasawa K."/>
            <person name="Itakura M."/>
            <person name="Sato S."/>
            <person name="Ikeda-Ohtsubo W."/>
            <person name="Sakakura N."/>
            <person name="Kaminuma E."/>
            <person name="Minamisawa K."/>
        </authorList>
    </citation>
    <scope>NUCLEOTIDE SEQUENCE [LARGE SCALE GENOMIC DNA]</scope>
    <source>
        <strain evidence="3 4">S23321</strain>
    </source>
</reference>
<name>A0AAI8QDW8_9BRAD</name>
<dbReference type="Gene3D" id="2.30.30.390">
    <property type="entry name" value="Hemimethylated DNA-binding domain"/>
    <property type="match status" value="1"/>
</dbReference>
<dbReference type="KEGG" id="brs:S23_46350"/>
<gene>
    <name evidence="3" type="ORF">S23_46350</name>
</gene>
<dbReference type="RefSeq" id="WP_015687108.1">
    <property type="nucleotide sequence ID" value="NC_017082.1"/>
</dbReference>
<evidence type="ECO:0000259" key="2">
    <source>
        <dbReference type="SMART" id="SM00992"/>
    </source>
</evidence>